<evidence type="ECO:0000256" key="4">
    <source>
        <dbReference type="ARBA" id="ARBA00022989"/>
    </source>
</evidence>
<evidence type="ECO:0000256" key="1">
    <source>
        <dbReference type="ARBA" id="ARBA00004651"/>
    </source>
</evidence>
<name>A0ABS4QTA6_9HYPH</name>
<evidence type="ECO:0000259" key="8">
    <source>
        <dbReference type="Pfam" id="PF00482"/>
    </source>
</evidence>
<feature type="domain" description="Type II secretion system protein GspF" evidence="8">
    <location>
        <begin position="167"/>
        <end position="290"/>
    </location>
</feature>
<evidence type="ECO:0000256" key="5">
    <source>
        <dbReference type="ARBA" id="ARBA00023136"/>
    </source>
</evidence>
<feature type="transmembrane region" description="Helical" evidence="7">
    <location>
        <begin position="297"/>
        <end position="320"/>
    </location>
</feature>
<dbReference type="Proteomes" id="UP000730739">
    <property type="component" value="Unassembled WGS sequence"/>
</dbReference>
<feature type="compositionally biased region" description="Basic and acidic residues" evidence="6">
    <location>
        <begin position="58"/>
        <end position="83"/>
    </location>
</feature>
<keyword evidence="5 7" id="KW-0472">Membrane</keyword>
<dbReference type="Pfam" id="PF00482">
    <property type="entry name" value="T2SSF"/>
    <property type="match status" value="1"/>
</dbReference>
<dbReference type="PANTHER" id="PTHR35007:SF1">
    <property type="entry name" value="PILUS ASSEMBLY PROTEIN"/>
    <property type="match status" value="1"/>
</dbReference>
<feature type="transmembrane region" description="Helical" evidence="7">
    <location>
        <begin position="270"/>
        <end position="291"/>
    </location>
</feature>
<evidence type="ECO:0000313" key="9">
    <source>
        <dbReference type="EMBL" id="MBP2233893.1"/>
    </source>
</evidence>
<comment type="subcellular location">
    <subcellularLocation>
        <location evidence="1">Cell membrane</location>
        <topology evidence="1">Multi-pass membrane protein</topology>
    </subcellularLocation>
</comment>
<dbReference type="Gene3D" id="1.20.81.30">
    <property type="entry name" value="Type II secretion system (T2SS), domain F"/>
    <property type="match status" value="1"/>
</dbReference>
<dbReference type="RefSeq" id="WP_209600178.1">
    <property type="nucleotide sequence ID" value="NZ_JAGILA010000001.1"/>
</dbReference>
<keyword evidence="3 7" id="KW-0812">Transmembrane</keyword>
<dbReference type="EMBL" id="JAGILA010000001">
    <property type="protein sequence ID" value="MBP2233893.1"/>
    <property type="molecule type" value="Genomic_DNA"/>
</dbReference>
<evidence type="ECO:0000256" key="7">
    <source>
        <dbReference type="SAM" id="Phobius"/>
    </source>
</evidence>
<keyword evidence="2" id="KW-1003">Cell membrane</keyword>
<evidence type="ECO:0000256" key="2">
    <source>
        <dbReference type="ARBA" id="ARBA00022475"/>
    </source>
</evidence>
<feature type="region of interest" description="Disordered" evidence="6">
    <location>
        <begin position="55"/>
        <end position="87"/>
    </location>
</feature>
<evidence type="ECO:0000256" key="6">
    <source>
        <dbReference type="SAM" id="MobiDB-lite"/>
    </source>
</evidence>
<dbReference type="InterPro" id="IPR042094">
    <property type="entry name" value="T2SS_GspF_sf"/>
</dbReference>
<organism evidence="9 10">
    <name type="scientific">Sinorhizobium kostiense</name>
    <dbReference type="NCBI Taxonomy" id="76747"/>
    <lineage>
        <taxon>Bacteria</taxon>
        <taxon>Pseudomonadati</taxon>
        <taxon>Pseudomonadota</taxon>
        <taxon>Alphaproteobacteria</taxon>
        <taxon>Hyphomicrobiales</taxon>
        <taxon>Rhizobiaceae</taxon>
        <taxon>Sinorhizobium/Ensifer group</taxon>
        <taxon>Sinorhizobium</taxon>
    </lineage>
</organism>
<keyword evidence="4 7" id="KW-1133">Transmembrane helix</keyword>
<comment type="caution">
    <text evidence="9">The sequence shown here is derived from an EMBL/GenBank/DDBJ whole genome shotgun (WGS) entry which is preliminary data.</text>
</comment>
<dbReference type="InterPro" id="IPR018076">
    <property type="entry name" value="T2SS_GspF_dom"/>
</dbReference>
<evidence type="ECO:0000313" key="10">
    <source>
        <dbReference type="Proteomes" id="UP000730739"/>
    </source>
</evidence>
<protein>
    <submittedName>
        <fullName evidence="9">Tight adherence protein B</fullName>
    </submittedName>
</protein>
<sequence length="333" mass="36127">MLSSMLFPLLVFLLASTSVGTLMLAAFYPHAVKATAYRQRFDRVAGRAGAGQVDAADEDARDRRRSVEKTLREMDEKQKENARRTGRPKLAVRLRQAGLAWSNRTYWFVSAGAGLATYLVMLLPGFGALTTAGFALAGGLLLPHLYVNGKRKARLKRFADEFPNAVDVIVRGLKAGLPVTDCLRVIAAEAAEPVKSEFVTVAQDQTLGLPVDEAVQRMSERIPLAEASFFAIVIGIQSRTGGSLSEALGNLSKVLRERKKMKAKIKAMSAEAKSSAGIIGAMPFFVAGAIYLTSPDYMTLLFTTLTGKIVLVGCGLWMGLGTLVMRKMINFDF</sequence>
<accession>A0ABS4QTA6</accession>
<reference evidence="9 10" key="1">
    <citation type="submission" date="2021-03" db="EMBL/GenBank/DDBJ databases">
        <title>Genomic Encyclopedia of Type Strains, Phase IV (KMG-IV): sequencing the most valuable type-strain genomes for metagenomic binning, comparative biology and taxonomic classification.</title>
        <authorList>
            <person name="Goeker M."/>
        </authorList>
    </citation>
    <scope>NUCLEOTIDE SEQUENCE [LARGE SCALE GENOMIC DNA]</scope>
    <source>
        <strain evidence="9 10">DSM 13372</strain>
    </source>
</reference>
<keyword evidence="10" id="KW-1185">Reference proteome</keyword>
<feature type="transmembrane region" description="Helical" evidence="7">
    <location>
        <begin position="6"/>
        <end position="28"/>
    </location>
</feature>
<evidence type="ECO:0000256" key="3">
    <source>
        <dbReference type="ARBA" id="ARBA00022692"/>
    </source>
</evidence>
<proteinExistence type="predicted"/>
<gene>
    <name evidence="9" type="ORF">J2Z31_000383</name>
</gene>
<feature type="transmembrane region" description="Helical" evidence="7">
    <location>
        <begin position="129"/>
        <end position="147"/>
    </location>
</feature>
<dbReference type="PANTHER" id="PTHR35007">
    <property type="entry name" value="INTEGRAL MEMBRANE PROTEIN-RELATED"/>
    <property type="match status" value="1"/>
</dbReference>
<feature type="transmembrane region" description="Helical" evidence="7">
    <location>
        <begin position="105"/>
        <end position="123"/>
    </location>
</feature>